<dbReference type="Proteomes" id="UP000831701">
    <property type="component" value="Chromosome 21"/>
</dbReference>
<evidence type="ECO:0000313" key="2">
    <source>
        <dbReference type="Proteomes" id="UP000831701"/>
    </source>
</evidence>
<keyword evidence="2" id="KW-1185">Reference proteome</keyword>
<reference evidence="1" key="1">
    <citation type="submission" date="2022-04" db="EMBL/GenBank/DDBJ databases">
        <title>Jade perch genome.</title>
        <authorList>
            <person name="Chao B."/>
        </authorList>
    </citation>
    <scope>NUCLEOTIDE SEQUENCE</scope>
    <source>
        <strain evidence="1">CB-2022</strain>
    </source>
</reference>
<sequence length="138" mass="14933">MALPQGERAQRAPKSTAPGSGRSPGRAPKLQRPEELRRKDDHGGNAWPRGLPARGEVPRGILPHPCGRPFLFNFPLRYLLTIGLVPVFSLRWSLPPALARPSSLPDPPPKGNPSIPAGANGPPSELAHWRITRSALET</sequence>
<name>A0ACB8VJE3_9TELE</name>
<evidence type="ECO:0000313" key="1">
    <source>
        <dbReference type="EMBL" id="KAI3355027.1"/>
    </source>
</evidence>
<dbReference type="EMBL" id="CM041551">
    <property type="protein sequence ID" value="KAI3355027.1"/>
    <property type="molecule type" value="Genomic_DNA"/>
</dbReference>
<comment type="caution">
    <text evidence="1">The sequence shown here is derived from an EMBL/GenBank/DDBJ whole genome shotgun (WGS) entry which is preliminary data.</text>
</comment>
<organism evidence="1 2">
    <name type="scientific">Scortum barcoo</name>
    <name type="common">barcoo grunter</name>
    <dbReference type="NCBI Taxonomy" id="214431"/>
    <lineage>
        <taxon>Eukaryota</taxon>
        <taxon>Metazoa</taxon>
        <taxon>Chordata</taxon>
        <taxon>Craniata</taxon>
        <taxon>Vertebrata</taxon>
        <taxon>Euteleostomi</taxon>
        <taxon>Actinopterygii</taxon>
        <taxon>Neopterygii</taxon>
        <taxon>Teleostei</taxon>
        <taxon>Neoteleostei</taxon>
        <taxon>Acanthomorphata</taxon>
        <taxon>Eupercaria</taxon>
        <taxon>Centrarchiformes</taxon>
        <taxon>Terapontoidei</taxon>
        <taxon>Terapontidae</taxon>
        <taxon>Scortum</taxon>
    </lineage>
</organism>
<protein>
    <submittedName>
        <fullName evidence="1">Uncharacterized protein</fullName>
    </submittedName>
</protein>
<proteinExistence type="predicted"/>
<accession>A0ACB8VJE3</accession>
<gene>
    <name evidence="1" type="ORF">L3Q82_017841</name>
</gene>